<dbReference type="CDD" id="cd20160">
    <property type="entry name" value="PWWP_PRKCBP1"/>
    <property type="match status" value="1"/>
</dbReference>
<feature type="domain" description="Bromo" evidence="16">
    <location>
        <begin position="206"/>
        <end position="276"/>
    </location>
</feature>
<evidence type="ECO:0000256" key="7">
    <source>
        <dbReference type="ARBA" id="ARBA00022853"/>
    </source>
</evidence>
<dbReference type="Pfam" id="PF24324">
    <property type="entry name" value="MYND_ZMYND11_ZMYD8"/>
    <property type="match status" value="1"/>
</dbReference>
<dbReference type="PROSITE" id="PS50812">
    <property type="entry name" value="PWWP"/>
    <property type="match status" value="1"/>
</dbReference>
<proteinExistence type="predicted"/>
<dbReference type="PROSITE" id="PS01359">
    <property type="entry name" value="ZF_PHD_1"/>
    <property type="match status" value="1"/>
</dbReference>
<dbReference type="Pfam" id="PF00439">
    <property type="entry name" value="Bromodomain"/>
    <property type="match status" value="1"/>
</dbReference>
<dbReference type="OMA" id="MPVQRFN"/>
<feature type="region of interest" description="Disordered" evidence="15">
    <location>
        <begin position="382"/>
        <end position="422"/>
    </location>
</feature>
<keyword evidence="3" id="KW-0158">Chromosome</keyword>
<dbReference type="GO" id="GO:0003714">
    <property type="term" value="F:transcription corepressor activity"/>
    <property type="evidence" value="ECO:0007669"/>
    <property type="project" value="TreeGrafter"/>
</dbReference>
<evidence type="ECO:0000256" key="9">
    <source>
        <dbReference type="ARBA" id="ARBA00023117"/>
    </source>
</evidence>
<dbReference type="PROSITE" id="PS50865">
    <property type="entry name" value="ZF_MYND_2"/>
    <property type="match status" value="1"/>
</dbReference>
<dbReference type="InterPro" id="IPR001487">
    <property type="entry name" value="Bromodomain"/>
</dbReference>
<evidence type="ECO:0000256" key="15">
    <source>
        <dbReference type="SAM" id="MobiDB-lite"/>
    </source>
</evidence>
<feature type="compositionally biased region" description="Acidic residues" evidence="15">
    <location>
        <begin position="723"/>
        <end position="734"/>
    </location>
</feature>
<reference evidence="21" key="3">
    <citation type="submission" date="2015-06" db="UniProtKB">
        <authorList>
            <consortium name="EnsemblMetazoa"/>
        </authorList>
    </citation>
    <scope>IDENTIFICATION</scope>
</reference>
<keyword evidence="7" id="KW-0156">Chromatin regulator</keyword>
<dbReference type="InterPro" id="IPR011011">
    <property type="entry name" value="Znf_FYVE_PHD"/>
</dbReference>
<reference evidence="20 22" key="2">
    <citation type="journal article" date="2013" name="Nature">
        <title>Insights into bilaterian evolution from three spiralian genomes.</title>
        <authorList>
            <person name="Simakov O."/>
            <person name="Marletaz F."/>
            <person name="Cho S.J."/>
            <person name="Edsinger-Gonzales E."/>
            <person name="Havlak P."/>
            <person name="Hellsten U."/>
            <person name="Kuo D.H."/>
            <person name="Larsson T."/>
            <person name="Lv J."/>
            <person name="Arendt D."/>
            <person name="Savage R."/>
            <person name="Osoegawa K."/>
            <person name="de Jong P."/>
            <person name="Grimwood J."/>
            <person name="Chapman J.A."/>
            <person name="Shapiro H."/>
            <person name="Aerts A."/>
            <person name="Otillar R.P."/>
            <person name="Terry A.Y."/>
            <person name="Boore J.L."/>
            <person name="Grigoriev I.V."/>
            <person name="Lindberg D.R."/>
            <person name="Seaver E.C."/>
            <person name="Weisblat D.A."/>
            <person name="Putnam N.H."/>
            <person name="Rokhsar D.S."/>
        </authorList>
    </citation>
    <scope>NUCLEOTIDE SEQUENCE</scope>
    <source>
        <strain evidence="20 22">I ESC-2004</strain>
    </source>
</reference>
<dbReference type="InterPro" id="IPR036427">
    <property type="entry name" value="Bromodomain-like_sf"/>
</dbReference>
<dbReference type="OrthoDB" id="6272564at2759"/>
<dbReference type="InterPro" id="IPR013083">
    <property type="entry name" value="Znf_RING/FYVE/PHD"/>
</dbReference>
<dbReference type="GO" id="GO:0005737">
    <property type="term" value="C:cytoplasm"/>
    <property type="evidence" value="ECO:0007669"/>
    <property type="project" value="TreeGrafter"/>
</dbReference>
<keyword evidence="5 13" id="KW-0863">Zinc-finger</keyword>
<feature type="region of interest" description="Disordered" evidence="15">
    <location>
        <begin position="692"/>
        <end position="740"/>
    </location>
</feature>
<feature type="coiled-coil region" evidence="14">
    <location>
        <begin position="1085"/>
        <end position="1112"/>
    </location>
</feature>
<dbReference type="STRING" id="283909.R7TPD8"/>
<dbReference type="InterPro" id="IPR019787">
    <property type="entry name" value="Znf_PHD-finger"/>
</dbReference>
<dbReference type="Gene3D" id="1.20.920.10">
    <property type="entry name" value="Bromodomain-like"/>
    <property type="match status" value="1"/>
</dbReference>
<keyword evidence="4" id="KW-0479">Metal-binding</keyword>
<dbReference type="PROSITE" id="PS50016">
    <property type="entry name" value="ZF_PHD_2"/>
    <property type="match status" value="1"/>
</dbReference>
<dbReference type="SMART" id="SM00249">
    <property type="entry name" value="PHD"/>
    <property type="match status" value="1"/>
</dbReference>
<feature type="compositionally biased region" description="Basic and acidic residues" evidence="15">
    <location>
        <begin position="823"/>
        <end position="845"/>
    </location>
</feature>
<dbReference type="InterPro" id="IPR057053">
    <property type="entry name" value="MYND_ZMYND11_ZMYD8"/>
</dbReference>
<feature type="compositionally biased region" description="Acidic residues" evidence="15">
    <location>
        <begin position="697"/>
        <end position="714"/>
    </location>
</feature>
<dbReference type="Gene3D" id="6.10.140.2220">
    <property type="match status" value="1"/>
</dbReference>
<dbReference type="SMART" id="SM00297">
    <property type="entry name" value="BROMO"/>
    <property type="match status" value="1"/>
</dbReference>
<evidence type="ECO:0000256" key="2">
    <source>
        <dbReference type="ARBA" id="ARBA00004286"/>
    </source>
</evidence>
<evidence type="ECO:0000259" key="18">
    <source>
        <dbReference type="PROSITE" id="PS50812"/>
    </source>
</evidence>
<keyword evidence="8" id="KW-0805">Transcription regulation</keyword>
<accession>R7TPD8</accession>
<feature type="domain" description="MYND-type" evidence="19">
    <location>
        <begin position="1116"/>
        <end position="1150"/>
    </location>
</feature>
<feature type="compositionally biased region" description="Basic and acidic residues" evidence="15">
    <location>
        <begin position="474"/>
        <end position="483"/>
    </location>
</feature>
<dbReference type="PANTHER" id="PTHR46453">
    <property type="entry name" value="PROTEIN KINASE C-BINDING PROTEIN 1"/>
    <property type="match status" value="1"/>
</dbReference>
<dbReference type="CDD" id="cd05508">
    <property type="entry name" value="Bromo_RACK7"/>
    <property type="match status" value="1"/>
</dbReference>
<dbReference type="PROSITE" id="PS50014">
    <property type="entry name" value="BROMODOMAIN_2"/>
    <property type="match status" value="1"/>
</dbReference>
<gene>
    <name evidence="20" type="ORF">CAPTEDRAFT_219104</name>
</gene>
<reference evidence="22" key="1">
    <citation type="submission" date="2012-12" db="EMBL/GenBank/DDBJ databases">
        <authorList>
            <person name="Hellsten U."/>
            <person name="Grimwood J."/>
            <person name="Chapman J.A."/>
            <person name="Shapiro H."/>
            <person name="Aerts A."/>
            <person name="Otillar R.P."/>
            <person name="Terry A.Y."/>
            <person name="Boore J.L."/>
            <person name="Simakov O."/>
            <person name="Marletaz F."/>
            <person name="Cho S.-J."/>
            <person name="Edsinger-Gonzales E."/>
            <person name="Havlak P."/>
            <person name="Kuo D.-H."/>
            <person name="Larsson T."/>
            <person name="Lv J."/>
            <person name="Arendt D."/>
            <person name="Savage R."/>
            <person name="Osoegawa K."/>
            <person name="de Jong P."/>
            <person name="Lindberg D.R."/>
            <person name="Seaver E.C."/>
            <person name="Weisblat D.A."/>
            <person name="Putnam N.H."/>
            <person name="Grigoriev I.V."/>
            <person name="Rokhsar D.S."/>
        </authorList>
    </citation>
    <scope>NUCLEOTIDE SEQUENCE</scope>
    <source>
        <strain evidence="22">I ESC-2004</strain>
    </source>
</reference>
<keyword evidence="9 12" id="KW-0103">Bromodomain</keyword>
<keyword evidence="10" id="KW-0804">Transcription</keyword>
<dbReference type="SMART" id="SM00293">
    <property type="entry name" value="PWWP"/>
    <property type="match status" value="1"/>
</dbReference>
<evidence type="ECO:0000256" key="3">
    <source>
        <dbReference type="ARBA" id="ARBA00022454"/>
    </source>
</evidence>
<dbReference type="InterPro" id="IPR001965">
    <property type="entry name" value="Znf_PHD"/>
</dbReference>
<keyword evidence="11" id="KW-0539">Nucleus</keyword>
<dbReference type="GO" id="GO:0008270">
    <property type="term" value="F:zinc ion binding"/>
    <property type="evidence" value="ECO:0007669"/>
    <property type="project" value="UniProtKB-KW"/>
</dbReference>
<evidence type="ECO:0000256" key="6">
    <source>
        <dbReference type="ARBA" id="ARBA00022833"/>
    </source>
</evidence>
<dbReference type="GO" id="GO:0005634">
    <property type="term" value="C:nucleus"/>
    <property type="evidence" value="ECO:0007669"/>
    <property type="project" value="UniProtKB-SubCell"/>
</dbReference>
<evidence type="ECO:0000256" key="13">
    <source>
        <dbReference type="PROSITE-ProRule" id="PRU00134"/>
    </source>
</evidence>
<feature type="compositionally biased region" description="Basic and acidic residues" evidence="15">
    <location>
        <begin position="859"/>
        <end position="872"/>
    </location>
</feature>
<protein>
    <recommendedName>
        <fullName evidence="23">Protein kinase C-binding protein 1</fullName>
    </recommendedName>
</protein>
<evidence type="ECO:0000259" key="17">
    <source>
        <dbReference type="PROSITE" id="PS50016"/>
    </source>
</evidence>
<dbReference type="HOGENOM" id="CLU_008433_0_0_1"/>
<dbReference type="SUPFAM" id="SSF57903">
    <property type="entry name" value="FYVE/PHD zinc finger"/>
    <property type="match status" value="1"/>
</dbReference>
<name>R7TPD8_CAPTE</name>
<dbReference type="InterPro" id="IPR037967">
    <property type="entry name" value="ZMYND8_Bromo_dom"/>
</dbReference>
<feature type="compositionally biased region" description="Basic and acidic residues" evidence="15">
    <location>
        <begin position="575"/>
        <end position="604"/>
    </location>
</feature>
<evidence type="ECO:0000313" key="22">
    <source>
        <dbReference type="Proteomes" id="UP000014760"/>
    </source>
</evidence>
<evidence type="ECO:0000256" key="8">
    <source>
        <dbReference type="ARBA" id="ARBA00023015"/>
    </source>
</evidence>
<feature type="domain" description="PHD-type" evidence="17">
    <location>
        <begin position="130"/>
        <end position="174"/>
    </location>
</feature>
<dbReference type="PANTHER" id="PTHR46453:SF5">
    <property type="entry name" value="PROTEIN KINASE C-BINDING PROTEIN 1 ISOFORM X1"/>
    <property type="match status" value="1"/>
</dbReference>
<dbReference type="FunFam" id="6.10.140.2220:FF:000002">
    <property type="entry name" value="Protein kinase C-binding protein 1 isoform C"/>
    <property type="match status" value="1"/>
</dbReference>
<feature type="region of interest" description="Disordered" evidence="15">
    <location>
        <begin position="823"/>
        <end position="877"/>
    </location>
</feature>
<feature type="compositionally biased region" description="Acidic residues" evidence="15">
    <location>
        <begin position="605"/>
        <end position="616"/>
    </location>
</feature>
<dbReference type="Gene3D" id="2.30.30.140">
    <property type="match status" value="1"/>
</dbReference>
<dbReference type="Gene3D" id="3.30.40.10">
    <property type="entry name" value="Zinc/RING finger domain, C3HC4 (zinc finger)"/>
    <property type="match status" value="1"/>
</dbReference>
<evidence type="ECO:0000256" key="14">
    <source>
        <dbReference type="SAM" id="Coils"/>
    </source>
</evidence>
<feature type="region of interest" description="Disordered" evidence="15">
    <location>
        <begin position="1147"/>
        <end position="1177"/>
    </location>
</feature>
<dbReference type="FunCoup" id="R7TPD8">
    <property type="interactions" value="2133"/>
</dbReference>
<feature type="compositionally biased region" description="Acidic residues" evidence="15">
    <location>
        <begin position="631"/>
        <end position="642"/>
    </location>
</feature>
<evidence type="ECO:0000259" key="16">
    <source>
        <dbReference type="PROSITE" id="PS50014"/>
    </source>
</evidence>
<keyword evidence="6" id="KW-0862">Zinc</keyword>
<sequence length="1325" mass="150547">MEPARYSCEAMMEDTSSIGHIVFVAENSYPAASLVRLIRILSLSIVRFSKAESTHGILKEDIIMSATRSNVQKDTDGSLIYRRRSPDVDDKGLRKRSVREQSGSPVSPSLPVKRRRTIHSGSGDQIRESDAFCWLCHKENDVIVCSLCPRVYHLKCMGIEAPGADWACPECEAMMKAECLDTRSKAMSMVNVDTLCILLTYAMERMKHSECEPFMKPVNTSKVSNYDDYVLHPMDLGTLEKNIQRKEYGCTEAFLADAKWILHNCIVFNGEHHKLTSLAKAIIKICKHESKPHTLVWAKMKGYPFWPAKVLRESNGQVDVRFFGEHDRAWVFAPQMFLLSEEPPVPVKVTRADFEKSMQELQTHITKLREQGLDFSYAPCRTPYDKKAQSTTPPKVKANRGRSSSGRVSPRDSEKKTPTAVKSSCKVLKYNSIISTRRAAAKKRDGERGEENIDKDGEKKEDEQKNEMAEEGDKEIIVKKEAFDEMDENEEKREDSEKREEEQEKEKEVEKEEKGQEEKEIVDHSGVFLISEDAENQEVKSAELKLNVETLDAPKTRTADGNVAQKIGEIIKEMVDTAVEGEVKEKKEQEREGKDEENVEAEKEKEEEEEDKEEEESERKEEEKLEGKEEEKEEAEEEMVEKEEERKTESKIVNDVQCKDAEDTVAMDTLPTDGLQYKENLEKLVESCKEKLGLDTMTEEDELKTAEELDEETAESSNAEIASETEEDEEEEEGYFSPEVVPVRNPRVDIRKLIAMRKLKESSQVKRQPTVSQLMHVGKGSPRQGKVLSRQEKIWRTKQFHRHGRIRRGFPSHETGITVKQLLRDHPKEKKKENLLGEKPMIKATEEEEKDPSAITIDDSSKDKTTNQKAKESPSSNVSIDLQGFDFASYTDQAVAGLRSAFERFCQDVMNKDHSFIKDHCKHTNNALVEIRGSLIIKFRSQPIKTLVVSLAGNNRGEIKAADCFVGNSIKRPGFRGARSGSWISVHLCIQVHDYHVILYYLNILILYHCEITSSWIADRKALAKELETKNLVSEFFALAVFAAQGIIEAVKNHLDLELGRAGWKWQQTIDELKYTTSVAQSEMKKTLEMQKEDLRRQLTKEKEEAVRMAKRKQWCANCEKEAVFYCCWNTSYCDYPCQEAHWPQHMDSCTQSHDGATPIPPKKSNSPPPTVNKPDDDVIIQTSQSWKDKSRSSLASALRRSVEVPFANPPRPFASPQNFSPVMRANAIVTSPNMMPSLQVQYLPTSQPAFNQQRQGLMPSNVLAPGVRGGPAHVMYSVIRPTQPMAPIFRQTTAAAGAPLIMSSAPRMPLNMLHAVQIPRQPFN</sequence>
<dbReference type="InterPro" id="IPR002893">
    <property type="entry name" value="Znf_MYND"/>
</dbReference>
<dbReference type="GO" id="GO:0140006">
    <property type="term" value="F:histone H3 reader activity"/>
    <property type="evidence" value="ECO:0007669"/>
    <property type="project" value="UniProtKB-ARBA"/>
</dbReference>
<dbReference type="SUPFAM" id="SSF63748">
    <property type="entry name" value="Tudor/PWWP/MBT"/>
    <property type="match status" value="1"/>
</dbReference>
<feature type="compositionally biased region" description="Basic and acidic residues" evidence="15">
    <location>
        <begin position="617"/>
        <end position="630"/>
    </location>
</feature>
<keyword evidence="14" id="KW-0175">Coiled coil</keyword>
<dbReference type="Proteomes" id="UP000014760">
    <property type="component" value="Unassembled WGS sequence"/>
</dbReference>
<dbReference type="GO" id="GO:0005694">
    <property type="term" value="C:chromosome"/>
    <property type="evidence" value="ECO:0007669"/>
    <property type="project" value="UniProtKB-SubCell"/>
</dbReference>
<dbReference type="Pfam" id="PF00855">
    <property type="entry name" value="PWWP"/>
    <property type="match status" value="1"/>
</dbReference>
<feature type="compositionally biased region" description="Basic and acidic residues" evidence="15">
    <location>
        <begin position="442"/>
        <end position="468"/>
    </location>
</feature>
<dbReference type="PRINTS" id="PR00503">
    <property type="entry name" value="BROMODOMAIN"/>
</dbReference>
<dbReference type="InterPro" id="IPR044075">
    <property type="entry name" value="PRKCBP1_PHD"/>
</dbReference>
<dbReference type="EMBL" id="KB309099">
    <property type="protein sequence ID" value="ELT95529.1"/>
    <property type="molecule type" value="Genomic_DNA"/>
</dbReference>
<evidence type="ECO:0008006" key="23">
    <source>
        <dbReference type="Google" id="ProtNLM"/>
    </source>
</evidence>
<organism evidence="20">
    <name type="scientific">Capitella teleta</name>
    <name type="common">Polychaete worm</name>
    <dbReference type="NCBI Taxonomy" id="283909"/>
    <lineage>
        <taxon>Eukaryota</taxon>
        <taxon>Metazoa</taxon>
        <taxon>Spiralia</taxon>
        <taxon>Lophotrochozoa</taxon>
        <taxon>Annelida</taxon>
        <taxon>Polychaeta</taxon>
        <taxon>Sedentaria</taxon>
        <taxon>Scolecida</taxon>
        <taxon>Capitellidae</taxon>
        <taxon>Capitella</taxon>
    </lineage>
</organism>
<dbReference type="SUPFAM" id="SSF47370">
    <property type="entry name" value="Bromodomain"/>
    <property type="match status" value="1"/>
</dbReference>
<evidence type="ECO:0000313" key="21">
    <source>
        <dbReference type="EnsemblMetazoa" id="CapteP219104"/>
    </source>
</evidence>
<dbReference type="PROSITE" id="PS01360">
    <property type="entry name" value="ZF_MYND_1"/>
    <property type="match status" value="1"/>
</dbReference>
<dbReference type="EnsemblMetazoa" id="CapteT219104">
    <property type="protein sequence ID" value="CapteP219104"/>
    <property type="gene ID" value="CapteG219104"/>
</dbReference>
<feature type="region of interest" description="Disordered" evidence="15">
    <location>
        <begin position="88"/>
        <end position="112"/>
    </location>
</feature>
<evidence type="ECO:0000259" key="19">
    <source>
        <dbReference type="PROSITE" id="PS50865"/>
    </source>
</evidence>
<evidence type="ECO:0000256" key="11">
    <source>
        <dbReference type="ARBA" id="ARBA00023242"/>
    </source>
</evidence>
<keyword evidence="22" id="KW-1185">Reference proteome</keyword>
<dbReference type="SUPFAM" id="SSF144232">
    <property type="entry name" value="HIT/MYND zinc finger-like"/>
    <property type="match status" value="1"/>
</dbReference>
<feature type="compositionally biased region" description="Pro residues" evidence="15">
    <location>
        <begin position="1159"/>
        <end position="1172"/>
    </location>
</feature>
<dbReference type="CDD" id="cd15538">
    <property type="entry name" value="PHD_PRKCBP1"/>
    <property type="match status" value="1"/>
</dbReference>
<evidence type="ECO:0000256" key="5">
    <source>
        <dbReference type="ARBA" id="ARBA00022771"/>
    </source>
</evidence>
<feature type="compositionally biased region" description="Basic and acidic residues" evidence="15">
    <location>
        <begin position="643"/>
        <end position="662"/>
    </location>
</feature>
<feature type="region of interest" description="Disordered" evidence="15">
    <location>
        <begin position="437"/>
        <end position="524"/>
    </location>
</feature>
<feature type="compositionally biased region" description="Basic and acidic residues" evidence="15">
    <location>
        <begin position="490"/>
        <end position="523"/>
    </location>
</feature>
<feature type="region of interest" description="Disordered" evidence="15">
    <location>
        <begin position="575"/>
        <end position="675"/>
    </location>
</feature>
<evidence type="ECO:0000256" key="1">
    <source>
        <dbReference type="ARBA" id="ARBA00004123"/>
    </source>
</evidence>
<evidence type="ECO:0000256" key="10">
    <source>
        <dbReference type="ARBA" id="ARBA00023163"/>
    </source>
</evidence>
<dbReference type="InterPro" id="IPR000313">
    <property type="entry name" value="PWWP_dom"/>
</dbReference>
<evidence type="ECO:0000313" key="20">
    <source>
        <dbReference type="EMBL" id="ELT95529.1"/>
    </source>
</evidence>
<comment type="subcellular location">
    <subcellularLocation>
        <location evidence="2">Chromosome</location>
    </subcellularLocation>
    <subcellularLocation>
        <location evidence="1">Nucleus</location>
    </subcellularLocation>
</comment>
<dbReference type="InterPro" id="IPR019786">
    <property type="entry name" value="Zinc_finger_PHD-type_CS"/>
</dbReference>
<feature type="domain" description="PWWP" evidence="18">
    <location>
        <begin position="292"/>
        <end position="342"/>
    </location>
</feature>
<evidence type="ECO:0000256" key="4">
    <source>
        <dbReference type="ARBA" id="ARBA00022723"/>
    </source>
</evidence>
<evidence type="ECO:0000256" key="12">
    <source>
        <dbReference type="PROSITE-ProRule" id="PRU00035"/>
    </source>
</evidence>
<dbReference type="EMBL" id="AMQN01011784">
    <property type="status" value="NOT_ANNOTATED_CDS"/>
    <property type="molecule type" value="Genomic_DNA"/>
</dbReference>